<feature type="compositionally biased region" description="Low complexity" evidence="1">
    <location>
        <begin position="1"/>
        <end position="12"/>
    </location>
</feature>
<organism evidence="2 3">
    <name type="scientific">Pilimelia columellifera subsp. columellifera</name>
    <dbReference type="NCBI Taxonomy" id="706583"/>
    <lineage>
        <taxon>Bacteria</taxon>
        <taxon>Bacillati</taxon>
        <taxon>Actinomycetota</taxon>
        <taxon>Actinomycetes</taxon>
        <taxon>Micromonosporales</taxon>
        <taxon>Micromonosporaceae</taxon>
        <taxon>Pilimelia</taxon>
    </lineage>
</organism>
<gene>
    <name evidence="2" type="ORF">GCM10010201_03200</name>
</gene>
<accession>A0ABN3MZ63</accession>
<evidence type="ECO:0000313" key="3">
    <source>
        <dbReference type="Proteomes" id="UP001499978"/>
    </source>
</evidence>
<reference evidence="2 3" key="1">
    <citation type="journal article" date="2019" name="Int. J. Syst. Evol. Microbiol.">
        <title>The Global Catalogue of Microorganisms (GCM) 10K type strain sequencing project: providing services to taxonomists for standard genome sequencing and annotation.</title>
        <authorList>
            <consortium name="The Broad Institute Genomics Platform"/>
            <consortium name="The Broad Institute Genome Sequencing Center for Infectious Disease"/>
            <person name="Wu L."/>
            <person name="Ma J."/>
        </authorList>
    </citation>
    <scope>NUCLEOTIDE SEQUENCE [LARGE SCALE GENOMIC DNA]</scope>
    <source>
        <strain evidence="2 3">JCM 3367</strain>
    </source>
</reference>
<dbReference type="RefSeq" id="WP_344167039.1">
    <property type="nucleotide sequence ID" value="NZ_BAAARY010000001.1"/>
</dbReference>
<dbReference type="EMBL" id="BAAARY010000001">
    <property type="protein sequence ID" value="GAA2511574.1"/>
    <property type="molecule type" value="Genomic_DNA"/>
</dbReference>
<feature type="region of interest" description="Disordered" evidence="1">
    <location>
        <begin position="1"/>
        <end position="31"/>
    </location>
</feature>
<feature type="compositionally biased region" description="Low complexity" evidence="1">
    <location>
        <begin position="20"/>
        <end position="31"/>
    </location>
</feature>
<name>A0ABN3MZ63_9ACTN</name>
<proteinExistence type="predicted"/>
<evidence type="ECO:0000256" key="1">
    <source>
        <dbReference type="SAM" id="MobiDB-lite"/>
    </source>
</evidence>
<evidence type="ECO:0000313" key="2">
    <source>
        <dbReference type="EMBL" id="GAA2511574.1"/>
    </source>
</evidence>
<comment type="caution">
    <text evidence="2">The sequence shown here is derived from an EMBL/GenBank/DDBJ whole genome shotgun (WGS) entry which is preliminary data.</text>
</comment>
<dbReference type="Proteomes" id="UP001499978">
    <property type="component" value="Unassembled WGS sequence"/>
</dbReference>
<keyword evidence="3" id="KW-1185">Reference proteome</keyword>
<protein>
    <submittedName>
        <fullName evidence="2">Uncharacterized protein</fullName>
    </submittedName>
</protein>
<sequence>MSPVSASSASAAFTTPAVGKAPDPQAQKAQANAQADLLLALKGTQQASVAMAHVVRPGGVDLYA</sequence>